<dbReference type="RefSeq" id="WP_245657103.1">
    <property type="nucleotide sequence ID" value="NZ_FNFV01000006.1"/>
</dbReference>
<feature type="transmembrane region" description="Helical" evidence="1">
    <location>
        <begin position="185"/>
        <end position="213"/>
    </location>
</feature>
<keyword evidence="3" id="KW-1185">Reference proteome</keyword>
<evidence type="ECO:0000256" key="1">
    <source>
        <dbReference type="SAM" id="Phobius"/>
    </source>
</evidence>
<accession>A0A1G9G2J2</accession>
<feature type="transmembrane region" description="Helical" evidence="1">
    <location>
        <begin position="100"/>
        <end position="121"/>
    </location>
</feature>
<keyword evidence="1" id="KW-0812">Transmembrane</keyword>
<keyword evidence="1" id="KW-1133">Transmembrane helix</keyword>
<evidence type="ECO:0000313" key="2">
    <source>
        <dbReference type="EMBL" id="SDK94533.1"/>
    </source>
</evidence>
<reference evidence="3" key="1">
    <citation type="submission" date="2016-10" db="EMBL/GenBank/DDBJ databases">
        <authorList>
            <person name="Varghese N."/>
            <person name="Submissions S."/>
        </authorList>
    </citation>
    <scope>NUCLEOTIDE SEQUENCE [LARGE SCALE GENOMIC DNA]</scope>
    <source>
        <strain evidence="3">CGMCC 1.10789</strain>
    </source>
</reference>
<dbReference type="Proteomes" id="UP000199328">
    <property type="component" value="Unassembled WGS sequence"/>
</dbReference>
<keyword evidence="1" id="KW-0472">Membrane</keyword>
<gene>
    <name evidence="2" type="ORF">SAMN05216257_10659</name>
</gene>
<evidence type="ECO:0000313" key="3">
    <source>
        <dbReference type="Proteomes" id="UP000199328"/>
    </source>
</evidence>
<dbReference type="Pfam" id="PF09948">
    <property type="entry name" value="PpoB2"/>
    <property type="match status" value="1"/>
</dbReference>
<dbReference type="STRING" id="990712.SAMN05216257_10659"/>
<protein>
    <submittedName>
        <fullName evidence="2">Predicted metal-binding membrane protein</fullName>
    </submittedName>
</protein>
<proteinExistence type="predicted"/>
<organism evidence="2 3">
    <name type="scientific">Meinhardsimonia xiamenensis</name>
    <dbReference type="NCBI Taxonomy" id="990712"/>
    <lineage>
        <taxon>Bacteria</taxon>
        <taxon>Pseudomonadati</taxon>
        <taxon>Pseudomonadota</taxon>
        <taxon>Alphaproteobacteria</taxon>
        <taxon>Rhodobacterales</taxon>
        <taxon>Paracoccaceae</taxon>
        <taxon>Meinhardsimonia</taxon>
    </lineage>
</organism>
<dbReference type="AlphaFoldDB" id="A0A1G9G2J2"/>
<feature type="transmembrane region" description="Helical" evidence="1">
    <location>
        <begin position="233"/>
        <end position="253"/>
    </location>
</feature>
<dbReference type="EMBL" id="FNFV01000006">
    <property type="protein sequence ID" value="SDK94533.1"/>
    <property type="molecule type" value="Genomic_DNA"/>
</dbReference>
<feature type="transmembrane region" description="Helical" evidence="1">
    <location>
        <begin position="12"/>
        <end position="32"/>
    </location>
</feature>
<sequence>MIASRIRAMGSVQWIALFALILAAWGALYAMALPADLRAASRLYGADFLGSLCNVAPGAAGWPVLFAMWALMAGAMMAPTALPAFATYEDLGHAGARARLAPLVAGYLAVWLGFAAAAAGAQVALAGEGLVDALGQSRSALFSGALLIGAGAYQFSAVKAACLARCRHPLTFFMAHWDEGPWRNGLRLGLVCLGCCWALMALAFVGGTMNLAFMGLATVLMALEKLSRLGRFVSAPLGVILILAGLGLAASTII</sequence>
<feature type="transmembrane region" description="Helical" evidence="1">
    <location>
        <begin position="141"/>
        <end position="164"/>
    </location>
</feature>
<name>A0A1G9G2J2_9RHOB</name>
<dbReference type="InterPro" id="IPR018688">
    <property type="entry name" value="PpoB2-like"/>
</dbReference>